<dbReference type="RefSeq" id="WP_369059804.1">
    <property type="nucleotide sequence ID" value="NZ_CP158375.1"/>
</dbReference>
<dbReference type="EMBL" id="CP158375">
    <property type="protein sequence ID" value="XDO96915.1"/>
    <property type="molecule type" value="Genomic_DNA"/>
</dbReference>
<name>A0AB39KTI9_9CAUL</name>
<accession>A0AB39KTI9</accession>
<proteinExistence type="predicted"/>
<evidence type="ECO:0000313" key="1">
    <source>
        <dbReference type="EMBL" id="XDO96915.1"/>
    </source>
</evidence>
<sequence>MDQFLRTALISITTDFLEGRISPLEAAIALAPFEDDVAPELRECIADMVLVSSETDAIPVGSRRDLWHPDVRAREDEKHDSAQAWAEPMVRATCQRLAAEL</sequence>
<organism evidence="1">
    <name type="scientific">Caulobacter sp. 73W</name>
    <dbReference type="NCBI Taxonomy" id="3161137"/>
    <lineage>
        <taxon>Bacteria</taxon>
        <taxon>Pseudomonadati</taxon>
        <taxon>Pseudomonadota</taxon>
        <taxon>Alphaproteobacteria</taxon>
        <taxon>Caulobacterales</taxon>
        <taxon>Caulobacteraceae</taxon>
        <taxon>Caulobacter</taxon>
    </lineage>
</organism>
<dbReference type="AlphaFoldDB" id="A0AB39KTI9"/>
<protein>
    <submittedName>
        <fullName evidence="1">Uncharacterized protein</fullName>
    </submittedName>
</protein>
<gene>
    <name evidence="1" type="ORF">ABOZ73_00340</name>
</gene>
<reference evidence="1" key="1">
    <citation type="submission" date="2024-06" db="EMBL/GenBank/DDBJ databases">
        <title>Caulobacter inopinatus, sp. nov.</title>
        <authorList>
            <person name="Donachie S.P."/>
        </authorList>
    </citation>
    <scope>NUCLEOTIDE SEQUENCE</scope>
    <source>
        <strain evidence="1">73W</strain>
    </source>
</reference>